<dbReference type="EMBL" id="BMAR01000001">
    <property type="protein sequence ID" value="GFR41125.1"/>
    <property type="molecule type" value="Genomic_DNA"/>
</dbReference>
<dbReference type="AlphaFoldDB" id="A0AAD3DG21"/>
<protein>
    <submittedName>
        <fullName evidence="2">Uncharacterized protein</fullName>
    </submittedName>
</protein>
<name>A0AAD3DG21_9CHLO</name>
<gene>
    <name evidence="2" type="ORF">Agub_g1773</name>
</gene>
<dbReference type="Proteomes" id="UP001054857">
    <property type="component" value="Unassembled WGS sequence"/>
</dbReference>
<feature type="compositionally biased region" description="Polar residues" evidence="1">
    <location>
        <begin position="301"/>
        <end position="312"/>
    </location>
</feature>
<evidence type="ECO:0000313" key="3">
    <source>
        <dbReference type="Proteomes" id="UP001054857"/>
    </source>
</evidence>
<accession>A0AAD3DG21</accession>
<feature type="compositionally biased region" description="Low complexity" evidence="1">
    <location>
        <begin position="182"/>
        <end position="223"/>
    </location>
</feature>
<proteinExistence type="predicted"/>
<keyword evidence="3" id="KW-1185">Reference proteome</keyword>
<comment type="caution">
    <text evidence="2">The sequence shown here is derived from an EMBL/GenBank/DDBJ whole genome shotgun (WGS) entry which is preliminary data.</text>
</comment>
<organism evidence="2 3">
    <name type="scientific">Astrephomene gubernaculifera</name>
    <dbReference type="NCBI Taxonomy" id="47775"/>
    <lineage>
        <taxon>Eukaryota</taxon>
        <taxon>Viridiplantae</taxon>
        <taxon>Chlorophyta</taxon>
        <taxon>core chlorophytes</taxon>
        <taxon>Chlorophyceae</taxon>
        <taxon>CS clade</taxon>
        <taxon>Chlamydomonadales</taxon>
        <taxon>Astrephomenaceae</taxon>
        <taxon>Astrephomene</taxon>
    </lineage>
</organism>
<sequence length="383" mass="40369">MAAPALLPPAGLTSGMAHVAHDRWDPVKESNDYSEHVSEHRVRPQIALPAPNLTMGYTNEDIDLSHPSNRPILACNGLPRNFKVGSRCINPLEPRYVLPGTSPSRDLPREVQSPVAGAASRITSPKPHISNTSAVMGSIGDVPPSRSGSERLLVPAMSLPRGNTAGPDATAPSLSPKLQPLTSTPGTATAATVASPTTRPSTQSQHHQQQPHQQPQHHQQPQQLAANPLISTNGAVGGLLLYGPTAPVPPAWEAISAAAAGNRCLDVADINGQRRSSTVPPRRNGGFDPLFITDIVPPRKSSPTRALNSLTTGDIRGAASRPRTRDVPSPGRGTLNSADITGASPGCLTRPSPTTFALGRWPAPSVPQYHFSQSTRVTLLKKP</sequence>
<evidence type="ECO:0000256" key="1">
    <source>
        <dbReference type="SAM" id="MobiDB-lite"/>
    </source>
</evidence>
<evidence type="ECO:0000313" key="2">
    <source>
        <dbReference type="EMBL" id="GFR41125.1"/>
    </source>
</evidence>
<feature type="non-terminal residue" evidence="2">
    <location>
        <position position="383"/>
    </location>
</feature>
<reference evidence="2 3" key="1">
    <citation type="journal article" date="2021" name="Sci. Rep.">
        <title>Genome sequencing of the multicellular alga Astrephomene provides insights into convergent evolution of germ-soma differentiation.</title>
        <authorList>
            <person name="Yamashita S."/>
            <person name="Yamamoto K."/>
            <person name="Matsuzaki R."/>
            <person name="Suzuki S."/>
            <person name="Yamaguchi H."/>
            <person name="Hirooka S."/>
            <person name="Minakuchi Y."/>
            <person name="Miyagishima S."/>
            <person name="Kawachi M."/>
            <person name="Toyoda A."/>
            <person name="Nozaki H."/>
        </authorList>
    </citation>
    <scope>NUCLEOTIDE SEQUENCE [LARGE SCALE GENOMIC DNA]</scope>
    <source>
        <strain evidence="2 3">NIES-4017</strain>
    </source>
</reference>
<feature type="region of interest" description="Disordered" evidence="1">
    <location>
        <begin position="117"/>
        <end position="223"/>
    </location>
</feature>
<feature type="region of interest" description="Disordered" evidence="1">
    <location>
        <begin position="299"/>
        <end position="346"/>
    </location>
</feature>